<proteinExistence type="predicted"/>
<reference evidence="1" key="2">
    <citation type="journal article" date="2015" name="Data Brief">
        <title>Shoot transcriptome of the giant reed, Arundo donax.</title>
        <authorList>
            <person name="Barrero R.A."/>
            <person name="Guerrero F.D."/>
            <person name="Moolhuijzen P."/>
            <person name="Goolsby J.A."/>
            <person name="Tidwell J."/>
            <person name="Bellgard S.E."/>
            <person name="Bellgard M.I."/>
        </authorList>
    </citation>
    <scope>NUCLEOTIDE SEQUENCE</scope>
    <source>
        <tissue evidence="1">Shoot tissue taken approximately 20 cm above the soil surface</tissue>
    </source>
</reference>
<evidence type="ECO:0000313" key="1">
    <source>
        <dbReference type="EMBL" id="JAE03342.1"/>
    </source>
</evidence>
<protein>
    <submittedName>
        <fullName evidence="1">Uncharacterized protein</fullName>
    </submittedName>
</protein>
<name>A0A0A9RDH3_ARUDO</name>
<sequence>MAPAAQAPPLLRLLAR</sequence>
<reference evidence="1" key="1">
    <citation type="submission" date="2014-09" db="EMBL/GenBank/DDBJ databases">
        <authorList>
            <person name="Magalhaes I.L.F."/>
            <person name="Oliveira U."/>
            <person name="Santos F.R."/>
            <person name="Vidigal T.H.D.A."/>
            <person name="Brescovit A.D."/>
            <person name="Santos A.J."/>
        </authorList>
    </citation>
    <scope>NUCLEOTIDE SEQUENCE</scope>
    <source>
        <tissue evidence="1">Shoot tissue taken approximately 20 cm above the soil surface</tissue>
    </source>
</reference>
<accession>A0A0A9RDH3</accession>
<dbReference type="EMBL" id="GBRH01194554">
    <property type="protein sequence ID" value="JAE03342.1"/>
    <property type="molecule type" value="Transcribed_RNA"/>
</dbReference>
<organism evidence="1">
    <name type="scientific">Arundo donax</name>
    <name type="common">Giant reed</name>
    <name type="synonym">Donax arundinaceus</name>
    <dbReference type="NCBI Taxonomy" id="35708"/>
    <lineage>
        <taxon>Eukaryota</taxon>
        <taxon>Viridiplantae</taxon>
        <taxon>Streptophyta</taxon>
        <taxon>Embryophyta</taxon>
        <taxon>Tracheophyta</taxon>
        <taxon>Spermatophyta</taxon>
        <taxon>Magnoliopsida</taxon>
        <taxon>Liliopsida</taxon>
        <taxon>Poales</taxon>
        <taxon>Poaceae</taxon>
        <taxon>PACMAD clade</taxon>
        <taxon>Arundinoideae</taxon>
        <taxon>Arundineae</taxon>
        <taxon>Arundo</taxon>
    </lineage>
</organism>
<dbReference type="AlphaFoldDB" id="A0A0A9RDH3"/>
<dbReference type="EMBL" id="GBRH01194719">
    <property type="protein sequence ID" value="JAE03177.1"/>
    <property type="molecule type" value="Transcribed_RNA"/>
</dbReference>